<accession>A0ABX7HG88</accession>
<dbReference type="EMBL" id="CP069486">
    <property type="protein sequence ID" value="QRO85651.1"/>
    <property type="molecule type" value="Genomic_DNA"/>
</dbReference>
<evidence type="ECO:0000313" key="4">
    <source>
        <dbReference type="Proteomes" id="UP000627155"/>
    </source>
</evidence>
<name>A0ABX7HG88_9STAP</name>
<evidence type="ECO:0000313" key="3">
    <source>
        <dbReference type="EMBL" id="QRO85651.1"/>
    </source>
</evidence>
<proteinExistence type="inferred from homology"/>
<sequence>MYIDLYFRSEVMFSVIISTYNGSKNIIHTIENIVESLNNFNYEIIIINDGSTDDTRELLEDYKDNIQFKIFDQLNKGISASRNRGIRHLSDKSNYVVFIDDSDTVKKNFFRKIDEFFNTNKEIDVVATPLIRTNKQLKKHHSLNYRFHSNIEIVNIHKDYKYIHFHIGGMAFRKEVFKNEYYRFDEKLHFWEDAKFINNLLLDKEKYGLIHDTAYFYNSENPNSLSKSAWTLEERYIPLIENSYMFLIEQSNKKFDKTIKYVQFLIGTHYIEYLKEHNQNKIINSPFFDREEFEKSSRVLFENIDSNIIYDLKTHYSYKNYMLNLKGEKLITSKFSNQLSVYMHSFNLVNRNITFTFSNETCSLPSDSEVYIEFLGDKMKKASLIRQRSFKILGKSFSDFSRNIYQVKLPLISIFTGSRMLIVQNDITYKINNPSIMNRVLKNIKKTK</sequence>
<evidence type="ECO:0000256" key="1">
    <source>
        <dbReference type="ARBA" id="ARBA00006739"/>
    </source>
</evidence>
<comment type="similarity">
    <text evidence="1">Belongs to the glycosyltransferase 2 family.</text>
</comment>
<dbReference type="Pfam" id="PF00535">
    <property type="entry name" value="Glycos_transf_2"/>
    <property type="match status" value="1"/>
</dbReference>
<organism evidence="3 4">
    <name type="scientific">Mammaliicoccus vitulinus</name>
    <dbReference type="NCBI Taxonomy" id="71237"/>
    <lineage>
        <taxon>Bacteria</taxon>
        <taxon>Bacillati</taxon>
        <taxon>Bacillota</taxon>
        <taxon>Bacilli</taxon>
        <taxon>Bacillales</taxon>
        <taxon>Staphylococcaceae</taxon>
        <taxon>Mammaliicoccus</taxon>
    </lineage>
</organism>
<dbReference type="SUPFAM" id="SSF53448">
    <property type="entry name" value="Nucleotide-diphospho-sugar transferases"/>
    <property type="match status" value="1"/>
</dbReference>
<dbReference type="Proteomes" id="UP000627155">
    <property type="component" value="Chromosome"/>
</dbReference>
<reference evidence="3 4" key="1">
    <citation type="submission" date="2021-02" db="EMBL/GenBank/DDBJ databases">
        <title>FDA dAtabase for Regulatory Grade micrObial Sequences (FDA-ARGOS): Supporting development and validation of Infectious Disease Dx tests.</title>
        <authorList>
            <person name="Sproer C."/>
            <person name="Gronow S."/>
            <person name="Severitt S."/>
            <person name="Schroder I."/>
            <person name="Tallon L."/>
            <person name="Sadzewicz L."/>
            <person name="Zhao X."/>
            <person name="Boylan J."/>
            <person name="Ott S."/>
            <person name="Bowen H."/>
            <person name="Vavikolanu K."/>
            <person name="Mehta A."/>
            <person name="Aluvathingal J."/>
            <person name="Nadendla S."/>
            <person name="Lowell S."/>
            <person name="Myers T."/>
            <person name="Yan Y."/>
            <person name="Sichtig H."/>
        </authorList>
    </citation>
    <scope>NUCLEOTIDE SEQUENCE [LARGE SCALE GENOMIC DNA]</scope>
    <source>
        <strain evidence="3 4">FDAARGOS_1207</strain>
    </source>
</reference>
<feature type="domain" description="Glycosyltransferase 2-like" evidence="2">
    <location>
        <begin position="14"/>
        <end position="178"/>
    </location>
</feature>
<gene>
    <name evidence="3" type="ORF">I6J37_02810</name>
</gene>
<evidence type="ECO:0000259" key="2">
    <source>
        <dbReference type="Pfam" id="PF00535"/>
    </source>
</evidence>
<dbReference type="InterPro" id="IPR001173">
    <property type="entry name" value="Glyco_trans_2-like"/>
</dbReference>
<protein>
    <submittedName>
        <fullName evidence="3">Glycosyltransferase family 2 protein</fullName>
    </submittedName>
</protein>
<dbReference type="PANTHER" id="PTHR22916">
    <property type="entry name" value="GLYCOSYLTRANSFERASE"/>
    <property type="match status" value="1"/>
</dbReference>
<dbReference type="Gene3D" id="3.90.550.10">
    <property type="entry name" value="Spore Coat Polysaccharide Biosynthesis Protein SpsA, Chain A"/>
    <property type="match status" value="1"/>
</dbReference>
<dbReference type="PANTHER" id="PTHR22916:SF3">
    <property type="entry name" value="UDP-GLCNAC:BETAGAL BETA-1,3-N-ACETYLGLUCOSAMINYLTRANSFERASE-LIKE PROTEIN 1"/>
    <property type="match status" value="1"/>
</dbReference>
<dbReference type="RefSeq" id="WP_204107853.1">
    <property type="nucleotide sequence ID" value="NZ_CBCPHH010000007.1"/>
</dbReference>
<dbReference type="CDD" id="cd00761">
    <property type="entry name" value="Glyco_tranf_GTA_type"/>
    <property type="match status" value="1"/>
</dbReference>
<keyword evidence="4" id="KW-1185">Reference proteome</keyword>
<dbReference type="InterPro" id="IPR029044">
    <property type="entry name" value="Nucleotide-diphossugar_trans"/>
</dbReference>